<evidence type="ECO:0000313" key="7">
    <source>
        <dbReference type="Proteomes" id="UP000286351"/>
    </source>
</evidence>
<comment type="subcellular location">
    <subcellularLocation>
        <location evidence="1">Membrane</location>
        <topology evidence="1">Multi-pass membrane protein</topology>
    </subcellularLocation>
</comment>
<dbReference type="Pfam" id="PF13520">
    <property type="entry name" value="AA_permease_2"/>
    <property type="match status" value="1"/>
</dbReference>
<feature type="transmembrane region" description="Helical" evidence="5">
    <location>
        <begin position="399"/>
        <end position="417"/>
    </location>
</feature>
<comment type="caution">
    <text evidence="6">The sequence shown here is derived from an EMBL/GenBank/DDBJ whole genome shotgun (WGS) entry which is preliminary data.</text>
</comment>
<name>A0A423JXH9_9PSED</name>
<feature type="transmembrane region" description="Helical" evidence="5">
    <location>
        <begin position="44"/>
        <end position="65"/>
    </location>
</feature>
<reference evidence="6 7" key="1">
    <citation type="submission" date="2016-10" db="EMBL/GenBank/DDBJ databases">
        <title>Comparative genome analysis of multiple Pseudomonas spp. focuses on biocontrol and plant growth promoting traits.</title>
        <authorList>
            <person name="Tao X.-Y."/>
            <person name="Taylor C.G."/>
        </authorList>
    </citation>
    <scope>NUCLEOTIDE SEQUENCE [LARGE SCALE GENOMIC DNA]</scope>
    <source>
        <strain evidence="6 7">38D4</strain>
    </source>
</reference>
<evidence type="ECO:0000256" key="3">
    <source>
        <dbReference type="ARBA" id="ARBA00022989"/>
    </source>
</evidence>
<organism evidence="6 7">
    <name type="scientific">Pseudomonas brassicacearum</name>
    <dbReference type="NCBI Taxonomy" id="930166"/>
    <lineage>
        <taxon>Bacteria</taxon>
        <taxon>Pseudomonadati</taxon>
        <taxon>Pseudomonadota</taxon>
        <taxon>Gammaproteobacteria</taxon>
        <taxon>Pseudomonadales</taxon>
        <taxon>Pseudomonadaceae</taxon>
        <taxon>Pseudomonas</taxon>
    </lineage>
</organism>
<dbReference type="AlphaFoldDB" id="A0A423JXH9"/>
<keyword evidence="2 5" id="KW-0812">Transmembrane</keyword>
<evidence type="ECO:0000256" key="4">
    <source>
        <dbReference type="ARBA" id="ARBA00023136"/>
    </source>
</evidence>
<sequence length="525" mass="56150">MSNLNNLKRKLSLLDLTLIGLGATFGSGWLFASSHVAAIAGPAGIISWIIGAAAVFLLGLMYCELGAAMPTTGGILQYPIISHGPMIGYMMGFITLIAYSSVVAIEVVAARQYASAWLPSLTEVGSSSPTLLGWAVQFCLLCLFMLTNYFSIKSFALANNIISLFKFIVPLCVILVLFRHFNADNLTQSGFAPNGVEGIGAAISAGGIIFAYLGLTPIISAASEVKNPQRNIPLALMLSIVCSAVIYLLLQIAFLGSLPTELLTNGWSDLGSKLPLPFRDIALLLGAVWLATIVVADAVVSPAGCGNIFMNSTSRIACGWAGSTTLLKGFAKVDPKSGIPRRALWLTFVLSVAWTLPFPSWEKLISVVSAALVLSYAIAPISVAALRKRQFDRPFKVKALFLLGPLSFFVASMLVLWSGWNVISWLAGLQILIFVVQLILKSIRGERATLSREIRSSLWLVVYYAGMMLLTWASGPGKVSESIVISIVAIFSIGIYFWGAASAYPLTEKAQTLSTPTSNFKAGTI</sequence>
<feature type="transmembrane region" description="Helical" evidence="5">
    <location>
        <begin position="198"/>
        <end position="222"/>
    </location>
</feature>
<keyword evidence="4 5" id="KW-0472">Membrane</keyword>
<dbReference type="RefSeq" id="WP_123364305.1">
    <property type="nucleotide sequence ID" value="NZ_MOBO01000001.1"/>
</dbReference>
<feature type="transmembrane region" description="Helical" evidence="5">
    <location>
        <begin position="86"/>
        <end position="111"/>
    </location>
</feature>
<gene>
    <name evidence="6" type="ORF">BK664_02055</name>
</gene>
<evidence type="ECO:0000313" key="6">
    <source>
        <dbReference type="EMBL" id="RON42387.1"/>
    </source>
</evidence>
<accession>A0A423JXH9</accession>
<dbReference type="PANTHER" id="PTHR47547">
    <property type="match status" value="1"/>
</dbReference>
<feature type="transmembrane region" description="Helical" evidence="5">
    <location>
        <begin position="460"/>
        <end position="477"/>
    </location>
</feature>
<dbReference type="GO" id="GO:0022857">
    <property type="term" value="F:transmembrane transporter activity"/>
    <property type="evidence" value="ECO:0007669"/>
    <property type="project" value="InterPro"/>
</dbReference>
<evidence type="ECO:0000256" key="2">
    <source>
        <dbReference type="ARBA" id="ARBA00022692"/>
    </source>
</evidence>
<evidence type="ECO:0000256" key="5">
    <source>
        <dbReference type="SAM" id="Phobius"/>
    </source>
</evidence>
<protein>
    <submittedName>
        <fullName evidence="6">Aspartate:proton symporter</fullName>
    </submittedName>
</protein>
<dbReference type="PIRSF" id="PIRSF006060">
    <property type="entry name" value="AA_transporter"/>
    <property type="match status" value="1"/>
</dbReference>
<feature type="transmembrane region" description="Helical" evidence="5">
    <location>
        <begin position="12"/>
        <end position="32"/>
    </location>
</feature>
<feature type="transmembrane region" description="Helical" evidence="5">
    <location>
        <begin position="367"/>
        <end position="387"/>
    </location>
</feature>
<evidence type="ECO:0000256" key="1">
    <source>
        <dbReference type="ARBA" id="ARBA00004141"/>
    </source>
</evidence>
<keyword evidence="3 5" id="KW-1133">Transmembrane helix</keyword>
<dbReference type="Gene3D" id="1.20.1740.10">
    <property type="entry name" value="Amino acid/polyamine transporter I"/>
    <property type="match status" value="1"/>
</dbReference>
<proteinExistence type="predicted"/>
<feature type="transmembrane region" description="Helical" evidence="5">
    <location>
        <begin position="234"/>
        <end position="258"/>
    </location>
</feature>
<dbReference type="GO" id="GO:0016020">
    <property type="term" value="C:membrane"/>
    <property type="evidence" value="ECO:0007669"/>
    <property type="project" value="UniProtKB-SubCell"/>
</dbReference>
<dbReference type="InterPro" id="IPR002293">
    <property type="entry name" value="AA/rel_permease1"/>
</dbReference>
<dbReference type="InterPro" id="IPR052962">
    <property type="entry name" value="AA_Transporter_AGT"/>
</dbReference>
<feature type="transmembrane region" description="Helical" evidence="5">
    <location>
        <begin position="131"/>
        <end position="150"/>
    </location>
</feature>
<dbReference type="PANTHER" id="PTHR47547:SF1">
    <property type="entry name" value="ASPARTATE-PROTON SYMPORTER"/>
    <property type="match status" value="1"/>
</dbReference>
<feature type="transmembrane region" description="Helical" evidence="5">
    <location>
        <begin position="278"/>
        <end position="300"/>
    </location>
</feature>
<feature type="transmembrane region" description="Helical" evidence="5">
    <location>
        <begin position="343"/>
        <end position="361"/>
    </location>
</feature>
<feature type="transmembrane region" description="Helical" evidence="5">
    <location>
        <begin position="423"/>
        <end position="440"/>
    </location>
</feature>
<dbReference type="EMBL" id="MOBO01000001">
    <property type="protein sequence ID" value="RON42387.1"/>
    <property type="molecule type" value="Genomic_DNA"/>
</dbReference>
<feature type="transmembrane region" description="Helical" evidence="5">
    <location>
        <begin position="483"/>
        <end position="504"/>
    </location>
</feature>
<feature type="transmembrane region" description="Helical" evidence="5">
    <location>
        <begin position="157"/>
        <end position="178"/>
    </location>
</feature>
<dbReference type="Proteomes" id="UP000286351">
    <property type="component" value="Unassembled WGS sequence"/>
</dbReference>